<dbReference type="EMBL" id="CAUOFW020002425">
    <property type="protein sequence ID" value="CAK9153620.1"/>
    <property type="molecule type" value="Genomic_DNA"/>
</dbReference>
<keyword evidence="3" id="KW-1185">Reference proteome</keyword>
<feature type="non-terminal residue" evidence="2">
    <location>
        <position position="1"/>
    </location>
</feature>
<protein>
    <submittedName>
        <fullName evidence="2">Uncharacterized protein</fullName>
    </submittedName>
</protein>
<accession>A0ABC8S918</accession>
<evidence type="ECO:0000313" key="3">
    <source>
        <dbReference type="Proteomes" id="UP001642360"/>
    </source>
</evidence>
<gene>
    <name evidence="2" type="ORF">ILEXP_LOCUS21908</name>
</gene>
<dbReference type="AlphaFoldDB" id="A0ABC8S918"/>
<feature type="region of interest" description="Disordered" evidence="1">
    <location>
        <begin position="39"/>
        <end position="62"/>
    </location>
</feature>
<name>A0ABC8S918_9AQUA</name>
<organism evidence="2 3">
    <name type="scientific">Ilex paraguariensis</name>
    <name type="common">yerba mate</name>
    <dbReference type="NCBI Taxonomy" id="185542"/>
    <lineage>
        <taxon>Eukaryota</taxon>
        <taxon>Viridiplantae</taxon>
        <taxon>Streptophyta</taxon>
        <taxon>Embryophyta</taxon>
        <taxon>Tracheophyta</taxon>
        <taxon>Spermatophyta</taxon>
        <taxon>Magnoliopsida</taxon>
        <taxon>eudicotyledons</taxon>
        <taxon>Gunneridae</taxon>
        <taxon>Pentapetalae</taxon>
        <taxon>asterids</taxon>
        <taxon>campanulids</taxon>
        <taxon>Aquifoliales</taxon>
        <taxon>Aquifoliaceae</taxon>
        <taxon>Ilex</taxon>
    </lineage>
</organism>
<reference evidence="2 3" key="1">
    <citation type="submission" date="2024-02" db="EMBL/GenBank/DDBJ databases">
        <authorList>
            <person name="Vignale AGUSTIN F."/>
            <person name="Sosa J E."/>
            <person name="Modenutti C."/>
        </authorList>
    </citation>
    <scope>NUCLEOTIDE SEQUENCE [LARGE SCALE GENOMIC DNA]</scope>
</reference>
<evidence type="ECO:0000313" key="2">
    <source>
        <dbReference type="EMBL" id="CAK9153620.1"/>
    </source>
</evidence>
<sequence>VVVTVATEDVVNAEVSSSAPTREPSTLATNMEAPIAVPSSAPLAPQTNAPVVVVSPPNDADD</sequence>
<dbReference type="Proteomes" id="UP001642360">
    <property type="component" value="Unassembled WGS sequence"/>
</dbReference>
<evidence type="ECO:0000256" key="1">
    <source>
        <dbReference type="SAM" id="MobiDB-lite"/>
    </source>
</evidence>
<comment type="caution">
    <text evidence="2">The sequence shown here is derived from an EMBL/GenBank/DDBJ whole genome shotgun (WGS) entry which is preliminary data.</text>
</comment>
<proteinExistence type="predicted"/>